<proteinExistence type="inferred from homology"/>
<dbReference type="SUPFAM" id="SSF55120">
    <property type="entry name" value="Pseudouridine synthase"/>
    <property type="match status" value="1"/>
</dbReference>
<dbReference type="InterPro" id="IPR006145">
    <property type="entry name" value="PsdUridine_synth_RsuA/RluA"/>
</dbReference>
<comment type="catalytic activity">
    <reaction evidence="1">
        <text>uridine(955/2504/2580) in 23S rRNA = pseudouridine(955/2504/2580) in 23S rRNA</text>
        <dbReference type="Rhea" id="RHEA:42528"/>
        <dbReference type="Rhea" id="RHEA-COMP:10099"/>
        <dbReference type="Rhea" id="RHEA-COMP:10100"/>
        <dbReference type="ChEBI" id="CHEBI:65314"/>
        <dbReference type="ChEBI" id="CHEBI:65315"/>
        <dbReference type="EC" id="5.4.99.24"/>
    </reaction>
</comment>
<dbReference type="InterPro" id="IPR006225">
    <property type="entry name" value="PsdUridine_synth_RluC/D"/>
</dbReference>
<dbReference type="InterPro" id="IPR050188">
    <property type="entry name" value="RluA_PseudoU_synthase"/>
</dbReference>
<dbReference type="PANTHER" id="PTHR21600:SF92">
    <property type="entry name" value="RIBOSOMAL LARGE SUBUNIT PSEUDOURIDINE SYNTHASE C"/>
    <property type="match status" value="1"/>
</dbReference>
<dbReference type="Pfam" id="PF00849">
    <property type="entry name" value="PseudoU_synth_2"/>
    <property type="match status" value="1"/>
</dbReference>
<evidence type="ECO:0000313" key="11">
    <source>
        <dbReference type="Proteomes" id="UP000831607"/>
    </source>
</evidence>
<comment type="catalytic activity">
    <reaction evidence="8">
        <text>a uridine in RNA = a pseudouridine in RNA</text>
        <dbReference type="Rhea" id="RHEA:48348"/>
        <dbReference type="Rhea" id="RHEA-COMP:12068"/>
        <dbReference type="Rhea" id="RHEA-COMP:12069"/>
        <dbReference type="ChEBI" id="CHEBI:65314"/>
        <dbReference type="ChEBI" id="CHEBI:65315"/>
    </reaction>
</comment>
<sequence length="326" mass="36415">MPDLPVREAVTEPKVQARLVEVTEAHEGQRLDNFLIRLCKGVPKSHLYKAVRGGQVRVNRGRCQVDYRLQLGDVVRIPPIRVASSTAPEAPAKTFEVIYQDDAILVINKPPGVAVHGGSGVSHGVIESLRAANPDLRFLELVHRLDRDTSGLLMLAKRRNALVKLHAMMREGKVNKHYLALVEGRVANDRQHLKAPLTKWLTASGERRVRVDPQGQPAHTIVTCVERYVDCALLDCELRTGRTHQIRVHLSSIGHPILGDTKYGSDEQLASWRELGIKRMFLHAWRLAFDHPLTGQRLALEAPMPGSFHGFIQDISKKSTKNREGG</sequence>
<keyword evidence="5 7" id="KW-0694">RNA-binding</keyword>
<keyword evidence="4" id="KW-0698">rRNA processing</keyword>
<evidence type="ECO:0000256" key="4">
    <source>
        <dbReference type="ARBA" id="ARBA00022552"/>
    </source>
</evidence>
<gene>
    <name evidence="10" type="ORF">DHf2319_08965</name>
</gene>
<keyword evidence="11" id="KW-1185">Reference proteome</keyword>
<dbReference type="SUPFAM" id="SSF55174">
    <property type="entry name" value="Alpha-L RNA-binding motif"/>
    <property type="match status" value="1"/>
</dbReference>
<dbReference type="PROSITE" id="PS50889">
    <property type="entry name" value="S4"/>
    <property type="match status" value="1"/>
</dbReference>
<dbReference type="SMART" id="SM00363">
    <property type="entry name" value="S4"/>
    <property type="match status" value="1"/>
</dbReference>
<evidence type="ECO:0000256" key="8">
    <source>
        <dbReference type="RuleBase" id="RU362028"/>
    </source>
</evidence>
<dbReference type="RefSeq" id="WP_243477828.1">
    <property type="nucleotide sequence ID" value="NZ_CP063982.1"/>
</dbReference>
<dbReference type="InterPro" id="IPR020103">
    <property type="entry name" value="PsdUridine_synth_cat_dom_sf"/>
</dbReference>
<dbReference type="Gene3D" id="3.10.290.10">
    <property type="entry name" value="RNA-binding S4 domain"/>
    <property type="match status" value="1"/>
</dbReference>
<comment type="function">
    <text evidence="2">Responsible for synthesis of pseudouridine from uracil at positions 955, 2504 and 2580 in 23S ribosomal RNA.</text>
</comment>
<accession>A0ABY4AIX1</accession>
<dbReference type="PROSITE" id="PS01129">
    <property type="entry name" value="PSI_RLU"/>
    <property type="match status" value="1"/>
</dbReference>
<dbReference type="Pfam" id="PF01479">
    <property type="entry name" value="S4"/>
    <property type="match status" value="1"/>
</dbReference>
<keyword evidence="6 8" id="KW-0413">Isomerase</keyword>
<comment type="similarity">
    <text evidence="3 8">Belongs to the pseudouridine synthase RluA family.</text>
</comment>
<name>A0ABY4AIX1_9BURK</name>
<dbReference type="NCBIfam" id="TIGR00005">
    <property type="entry name" value="rluA_subfam"/>
    <property type="match status" value="1"/>
</dbReference>
<dbReference type="Gene3D" id="3.30.2350.10">
    <property type="entry name" value="Pseudouridine synthase"/>
    <property type="match status" value="1"/>
</dbReference>
<dbReference type="InterPro" id="IPR036986">
    <property type="entry name" value="S4_RNA-bd_sf"/>
</dbReference>
<evidence type="ECO:0000256" key="7">
    <source>
        <dbReference type="PROSITE-ProRule" id="PRU00182"/>
    </source>
</evidence>
<evidence type="ECO:0000256" key="2">
    <source>
        <dbReference type="ARBA" id="ARBA00002876"/>
    </source>
</evidence>
<dbReference type="PANTHER" id="PTHR21600">
    <property type="entry name" value="MITOCHONDRIAL RNA PSEUDOURIDINE SYNTHASE"/>
    <property type="match status" value="1"/>
</dbReference>
<evidence type="ECO:0000256" key="5">
    <source>
        <dbReference type="ARBA" id="ARBA00022884"/>
    </source>
</evidence>
<evidence type="ECO:0000256" key="6">
    <source>
        <dbReference type="ARBA" id="ARBA00023235"/>
    </source>
</evidence>
<dbReference type="CDD" id="cd00165">
    <property type="entry name" value="S4"/>
    <property type="match status" value="1"/>
</dbReference>
<reference evidence="10 11" key="1">
    <citation type="submission" date="2020-11" db="EMBL/GenBank/DDBJ databases">
        <title>Algicoccus daihaiensis sp.nov., isolated from Daihai Lake in Inner Mongolia.</title>
        <authorList>
            <person name="Kai J."/>
        </authorList>
    </citation>
    <scope>NUCLEOTIDE SEQUENCE [LARGE SCALE GENOMIC DNA]</scope>
    <source>
        <strain evidence="11">f23</strain>
    </source>
</reference>
<dbReference type="EMBL" id="CP063982">
    <property type="protein sequence ID" value="UOD49601.1"/>
    <property type="molecule type" value="Genomic_DNA"/>
</dbReference>
<feature type="domain" description="RNA-binding S4" evidence="9">
    <location>
        <begin position="29"/>
        <end position="88"/>
    </location>
</feature>
<protein>
    <recommendedName>
        <fullName evidence="8">Pseudouridine synthase</fullName>
        <ecNumber evidence="8">5.4.99.-</ecNumber>
    </recommendedName>
</protein>
<organism evidence="10 11">
    <name type="scientific">Orrella daihaiensis</name>
    <dbReference type="NCBI Taxonomy" id="2782176"/>
    <lineage>
        <taxon>Bacteria</taxon>
        <taxon>Pseudomonadati</taxon>
        <taxon>Pseudomonadota</taxon>
        <taxon>Betaproteobacteria</taxon>
        <taxon>Burkholderiales</taxon>
        <taxon>Alcaligenaceae</taxon>
        <taxon>Orrella</taxon>
    </lineage>
</organism>
<dbReference type="Proteomes" id="UP000831607">
    <property type="component" value="Chromosome"/>
</dbReference>
<dbReference type="InterPro" id="IPR006224">
    <property type="entry name" value="PsdUridine_synth_RluA-like_CS"/>
</dbReference>
<evidence type="ECO:0000256" key="1">
    <source>
        <dbReference type="ARBA" id="ARBA00000381"/>
    </source>
</evidence>
<dbReference type="EC" id="5.4.99.-" evidence="8"/>
<evidence type="ECO:0000256" key="3">
    <source>
        <dbReference type="ARBA" id="ARBA00010876"/>
    </source>
</evidence>
<dbReference type="CDD" id="cd02869">
    <property type="entry name" value="PseudoU_synth_RluA_like"/>
    <property type="match status" value="1"/>
</dbReference>
<dbReference type="InterPro" id="IPR002942">
    <property type="entry name" value="S4_RNA-bd"/>
</dbReference>
<evidence type="ECO:0000313" key="10">
    <source>
        <dbReference type="EMBL" id="UOD49601.1"/>
    </source>
</evidence>
<evidence type="ECO:0000259" key="9">
    <source>
        <dbReference type="SMART" id="SM00363"/>
    </source>
</evidence>